<dbReference type="InterPro" id="IPR002885">
    <property type="entry name" value="PPR_rpt"/>
</dbReference>
<evidence type="ECO:0000256" key="4">
    <source>
        <dbReference type="SAM" id="MobiDB-lite"/>
    </source>
</evidence>
<evidence type="ECO:0000313" key="5">
    <source>
        <dbReference type="EMBL" id="KAE8663813.1"/>
    </source>
</evidence>
<sequence>MLIRLKSPKALPFHQKETLVVEKFHSLIKEHHSKNPNPDSNSTPNFIDQMKAKSVDISLETFAILIRRYVKAGLAAEAVHAFNRMEDYVCCPDKIAFSVLISILCRKRRADEAQTFFDKLKDKFEPGVIMYTSLLNGWCRAQSDPGCLMKSMSVKGPFLEDLSIRVPPKKPSTVPLPTDGFVEEPNDPGAISSPFSVPRPSQNRENSLLPPDSNEKECVWDASLPPSGNISPHSSIDSTGVVTAMSIVNSCANTYRSDAVTSDGMFSMDRNCESTKGSVRADSLESAKTNISRASDSSGISDDSNWSNITGSSNKPHTGAEGGGGAREELRAAHEELAPGVFLPGRKTQRLVSSSCFQSAFFNEDWKEFMYLEYKLSLQRSGILKQDPIRLLGGGGTGLGGWVERLDEVLRCLGLDMVKVSK</sequence>
<dbReference type="Pfam" id="PF12854">
    <property type="entry name" value="PPR_1"/>
    <property type="match status" value="1"/>
</dbReference>
<dbReference type="NCBIfam" id="TIGR00756">
    <property type="entry name" value="PPR"/>
    <property type="match status" value="1"/>
</dbReference>
<dbReference type="PROSITE" id="PS51375">
    <property type="entry name" value="PPR"/>
    <property type="match status" value="2"/>
</dbReference>
<comment type="caution">
    <text evidence="5">The sequence shown here is derived from an EMBL/GenBank/DDBJ whole genome shotgun (WGS) entry which is preliminary data.</text>
</comment>
<dbReference type="InterPro" id="IPR011990">
    <property type="entry name" value="TPR-like_helical_dom_sf"/>
</dbReference>
<evidence type="ECO:0000256" key="2">
    <source>
        <dbReference type="ARBA" id="ARBA00022737"/>
    </source>
</evidence>
<organism evidence="5 6">
    <name type="scientific">Hibiscus syriacus</name>
    <name type="common">Rose of Sharon</name>
    <dbReference type="NCBI Taxonomy" id="106335"/>
    <lineage>
        <taxon>Eukaryota</taxon>
        <taxon>Viridiplantae</taxon>
        <taxon>Streptophyta</taxon>
        <taxon>Embryophyta</taxon>
        <taxon>Tracheophyta</taxon>
        <taxon>Spermatophyta</taxon>
        <taxon>Magnoliopsida</taxon>
        <taxon>eudicotyledons</taxon>
        <taxon>Gunneridae</taxon>
        <taxon>Pentapetalae</taxon>
        <taxon>rosids</taxon>
        <taxon>malvids</taxon>
        <taxon>Malvales</taxon>
        <taxon>Malvaceae</taxon>
        <taxon>Malvoideae</taxon>
        <taxon>Hibiscus</taxon>
    </lineage>
</organism>
<dbReference type="PANTHER" id="PTHR47447:SF28">
    <property type="entry name" value="PENTACOTRIPEPTIDE-REPEAT REGION OF PRORP DOMAIN-CONTAINING PROTEIN"/>
    <property type="match status" value="1"/>
</dbReference>
<dbReference type="AlphaFoldDB" id="A0A6A2WRW6"/>
<dbReference type="Gene3D" id="1.25.40.10">
    <property type="entry name" value="Tetratricopeptide repeat domain"/>
    <property type="match status" value="1"/>
</dbReference>
<reference evidence="5" key="1">
    <citation type="submission" date="2019-09" db="EMBL/GenBank/DDBJ databases">
        <title>Draft genome information of white flower Hibiscus syriacus.</title>
        <authorList>
            <person name="Kim Y.-M."/>
        </authorList>
    </citation>
    <scope>NUCLEOTIDE SEQUENCE [LARGE SCALE GENOMIC DNA]</scope>
    <source>
        <strain evidence="5">YM2019G1</strain>
    </source>
</reference>
<feature type="repeat" description="PPR" evidence="3">
    <location>
        <begin position="93"/>
        <end position="123"/>
    </location>
</feature>
<protein>
    <submittedName>
        <fullName evidence="5">GRAM domain family protein, putative isoform 1</fullName>
    </submittedName>
</protein>
<feature type="compositionally biased region" description="Polar residues" evidence="4">
    <location>
        <begin position="286"/>
        <end position="316"/>
    </location>
</feature>
<evidence type="ECO:0000313" key="6">
    <source>
        <dbReference type="Proteomes" id="UP000436088"/>
    </source>
</evidence>
<accession>A0A6A2WRW6</accession>
<keyword evidence="6" id="KW-1185">Reference proteome</keyword>
<keyword evidence="2" id="KW-0677">Repeat</keyword>
<dbReference type="PANTHER" id="PTHR47447">
    <property type="entry name" value="OS03G0856100 PROTEIN"/>
    <property type="match status" value="1"/>
</dbReference>
<proteinExistence type="inferred from homology"/>
<gene>
    <name evidence="5" type="ORF">F3Y22_tig00112888pilonHSYRG00087</name>
</gene>
<evidence type="ECO:0000256" key="1">
    <source>
        <dbReference type="ARBA" id="ARBA00007626"/>
    </source>
</evidence>
<dbReference type="Pfam" id="PF01535">
    <property type="entry name" value="PPR"/>
    <property type="match status" value="1"/>
</dbReference>
<name>A0A6A2WRW6_HIBSY</name>
<feature type="region of interest" description="Disordered" evidence="4">
    <location>
        <begin position="169"/>
        <end position="215"/>
    </location>
</feature>
<comment type="similarity">
    <text evidence="1">Belongs to the PPR family. P subfamily.</text>
</comment>
<dbReference type="EMBL" id="VEPZ02001664">
    <property type="protein sequence ID" value="KAE8663813.1"/>
    <property type="molecule type" value="Genomic_DNA"/>
</dbReference>
<evidence type="ECO:0000256" key="3">
    <source>
        <dbReference type="PROSITE-ProRule" id="PRU00708"/>
    </source>
</evidence>
<feature type="repeat" description="PPR" evidence="3">
    <location>
        <begin position="58"/>
        <end position="92"/>
    </location>
</feature>
<feature type="compositionally biased region" description="Polar residues" evidence="4">
    <location>
        <begin position="193"/>
        <end position="206"/>
    </location>
</feature>
<dbReference type="Proteomes" id="UP000436088">
    <property type="component" value="Unassembled WGS sequence"/>
</dbReference>
<feature type="region of interest" description="Disordered" evidence="4">
    <location>
        <begin position="274"/>
        <end position="326"/>
    </location>
</feature>